<evidence type="ECO:0000313" key="1">
    <source>
        <dbReference type="EMBL" id="MPC85358.1"/>
    </source>
</evidence>
<protein>
    <submittedName>
        <fullName evidence="1">Uncharacterized protein</fullName>
    </submittedName>
</protein>
<gene>
    <name evidence="1" type="ORF">E2C01_080128</name>
</gene>
<dbReference type="OrthoDB" id="416093at2759"/>
<name>A0A5B7IXK5_PORTR</name>
<dbReference type="EMBL" id="VSRR010068185">
    <property type="protein sequence ID" value="MPC85358.1"/>
    <property type="molecule type" value="Genomic_DNA"/>
</dbReference>
<accession>A0A5B7IXK5</accession>
<organism evidence="1 2">
    <name type="scientific">Portunus trituberculatus</name>
    <name type="common">Swimming crab</name>
    <name type="synonym">Neptunus trituberculatus</name>
    <dbReference type="NCBI Taxonomy" id="210409"/>
    <lineage>
        <taxon>Eukaryota</taxon>
        <taxon>Metazoa</taxon>
        <taxon>Ecdysozoa</taxon>
        <taxon>Arthropoda</taxon>
        <taxon>Crustacea</taxon>
        <taxon>Multicrustacea</taxon>
        <taxon>Malacostraca</taxon>
        <taxon>Eumalacostraca</taxon>
        <taxon>Eucarida</taxon>
        <taxon>Decapoda</taxon>
        <taxon>Pleocyemata</taxon>
        <taxon>Brachyura</taxon>
        <taxon>Eubrachyura</taxon>
        <taxon>Portunoidea</taxon>
        <taxon>Portunidae</taxon>
        <taxon>Portuninae</taxon>
        <taxon>Portunus</taxon>
    </lineage>
</organism>
<keyword evidence="2" id="KW-1185">Reference proteome</keyword>
<sequence length="87" mass="9987">MVGEGRESRRTREEGERLAARLPLLPQCVTMGCEGRYVAEFLRYLSDFVANIRPDDPLPVRAPNYKVTESEIDGQILDIVHHYLNSR</sequence>
<dbReference type="PROSITE" id="PS51257">
    <property type="entry name" value="PROKAR_LIPOPROTEIN"/>
    <property type="match status" value="1"/>
</dbReference>
<evidence type="ECO:0000313" key="2">
    <source>
        <dbReference type="Proteomes" id="UP000324222"/>
    </source>
</evidence>
<reference evidence="1 2" key="1">
    <citation type="submission" date="2019-05" db="EMBL/GenBank/DDBJ databases">
        <title>Another draft genome of Portunus trituberculatus and its Hox gene families provides insights of decapod evolution.</title>
        <authorList>
            <person name="Jeong J.-H."/>
            <person name="Song I."/>
            <person name="Kim S."/>
            <person name="Choi T."/>
            <person name="Kim D."/>
            <person name="Ryu S."/>
            <person name="Kim W."/>
        </authorList>
    </citation>
    <scope>NUCLEOTIDE SEQUENCE [LARGE SCALE GENOMIC DNA]</scope>
    <source>
        <tissue evidence="1">Muscle</tissue>
    </source>
</reference>
<dbReference type="AlphaFoldDB" id="A0A5B7IXK5"/>
<dbReference type="Proteomes" id="UP000324222">
    <property type="component" value="Unassembled WGS sequence"/>
</dbReference>
<proteinExistence type="predicted"/>
<comment type="caution">
    <text evidence="1">The sequence shown here is derived from an EMBL/GenBank/DDBJ whole genome shotgun (WGS) entry which is preliminary data.</text>
</comment>